<accession>A0A0E9XHC9</accession>
<protein>
    <submittedName>
        <fullName evidence="1">Uncharacterized protein</fullName>
    </submittedName>
</protein>
<reference evidence="1" key="1">
    <citation type="submission" date="2014-11" db="EMBL/GenBank/DDBJ databases">
        <authorList>
            <person name="Amaro Gonzalez C."/>
        </authorList>
    </citation>
    <scope>NUCLEOTIDE SEQUENCE</scope>
</reference>
<name>A0A0E9XHC9_ANGAN</name>
<dbReference type="AlphaFoldDB" id="A0A0E9XHC9"/>
<dbReference type="EMBL" id="GBXM01006435">
    <property type="protein sequence ID" value="JAI02143.1"/>
    <property type="molecule type" value="Transcribed_RNA"/>
</dbReference>
<reference evidence="1" key="2">
    <citation type="journal article" date="2015" name="Fish Shellfish Immunol.">
        <title>Early steps in the European eel (Anguilla anguilla)-Vibrio vulnificus interaction in the gills: Role of the RtxA13 toxin.</title>
        <authorList>
            <person name="Callol A."/>
            <person name="Pajuelo D."/>
            <person name="Ebbesson L."/>
            <person name="Teles M."/>
            <person name="MacKenzie S."/>
            <person name="Amaro C."/>
        </authorList>
    </citation>
    <scope>NUCLEOTIDE SEQUENCE</scope>
</reference>
<proteinExistence type="predicted"/>
<evidence type="ECO:0000313" key="1">
    <source>
        <dbReference type="EMBL" id="JAI02143.1"/>
    </source>
</evidence>
<sequence>MVILPRKCKHIISNILQYPSALIVISILHKGKFQFGKSSKYKNKIKHHKHFFLGI</sequence>
<organism evidence="1">
    <name type="scientific">Anguilla anguilla</name>
    <name type="common">European freshwater eel</name>
    <name type="synonym">Muraena anguilla</name>
    <dbReference type="NCBI Taxonomy" id="7936"/>
    <lineage>
        <taxon>Eukaryota</taxon>
        <taxon>Metazoa</taxon>
        <taxon>Chordata</taxon>
        <taxon>Craniata</taxon>
        <taxon>Vertebrata</taxon>
        <taxon>Euteleostomi</taxon>
        <taxon>Actinopterygii</taxon>
        <taxon>Neopterygii</taxon>
        <taxon>Teleostei</taxon>
        <taxon>Anguilliformes</taxon>
        <taxon>Anguillidae</taxon>
        <taxon>Anguilla</taxon>
    </lineage>
</organism>